<organism evidence="1 2">
    <name type="scientific">Avena sativa</name>
    <name type="common">Oat</name>
    <dbReference type="NCBI Taxonomy" id="4498"/>
    <lineage>
        <taxon>Eukaryota</taxon>
        <taxon>Viridiplantae</taxon>
        <taxon>Streptophyta</taxon>
        <taxon>Embryophyta</taxon>
        <taxon>Tracheophyta</taxon>
        <taxon>Spermatophyta</taxon>
        <taxon>Magnoliopsida</taxon>
        <taxon>Liliopsida</taxon>
        <taxon>Poales</taxon>
        <taxon>Poaceae</taxon>
        <taxon>BOP clade</taxon>
        <taxon>Pooideae</taxon>
        <taxon>Poodae</taxon>
        <taxon>Poeae</taxon>
        <taxon>Poeae Chloroplast Group 1 (Aveneae type)</taxon>
        <taxon>Aveninae</taxon>
        <taxon>Avena</taxon>
    </lineage>
</organism>
<evidence type="ECO:0000313" key="2">
    <source>
        <dbReference type="Proteomes" id="UP001732700"/>
    </source>
</evidence>
<proteinExistence type="predicted"/>
<evidence type="ECO:0000313" key="1">
    <source>
        <dbReference type="EnsemblPlants" id="AVESA.00010b.r2.3DG0570020.2.CDS"/>
    </source>
</evidence>
<reference evidence="1" key="2">
    <citation type="submission" date="2025-09" db="UniProtKB">
        <authorList>
            <consortium name="EnsemblPlants"/>
        </authorList>
    </citation>
    <scope>IDENTIFICATION</scope>
</reference>
<accession>A0ACD5W4X9</accession>
<keyword evidence="2" id="KW-1185">Reference proteome</keyword>
<name>A0ACD5W4X9_AVESA</name>
<dbReference type="Proteomes" id="UP001732700">
    <property type="component" value="Chromosome 3D"/>
</dbReference>
<dbReference type="EnsemblPlants" id="AVESA.00010b.r2.3DG0570020.2">
    <property type="protein sequence ID" value="AVESA.00010b.r2.3DG0570020.2.CDS"/>
    <property type="gene ID" value="AVESA.00010b.r2.3DG0570020"/>
</dbReference>
<sequence>MGLCSSEAAAAKAQCKLPAAAANNPASSMRRLCSLAGGRSRSYADRFPSLLDPLPGLHLPPALHDEHQQQSLPPPLPHTEVTTLPNGVRIASQDIPGPVCCVGVTVACGSSHETPSTAGASYMLERLAFQETHNRGLGEIARSVEATGGTLGAKAGRERMFYRYSALRASLPLAVEVLLDCVRNPAFLRSQVRSKAREKLSFLESNPELFLRESLHRVGYSGALGNPLFPTKEALARIDRGAIRNFYFENYTADRLVLAASGVNHQHLLEVAAPLLSDLPKGYPVHKPKSAYTGGDFRHKADSEVTHMSMAFEVPGGWRGEKAAVVMKVMQTLMGGGASYSSGGPGKGMQSRLYLRVMLEYDWMQAMSAFTTVYDETGLFGIYLAMPSNLVAKAVDIAIHELTVIAIPGEVTEAELIRAKNLTISSVLQNLESRKHHTEDIGRQILIDSSGKGSQHFLERIDEVTLDDIVSVAQKMLSSCPTMASWGDVDKVPTHEYVRKQIESPPSDLMRMVRSFFS</sequence>
<reference evidence="1" key="1">
    <citation type="submission" date="2021-05" db="EMBL/GenBank/DDBJ databases">
        <authorList>
            <person name="Scholz U."/>
            <person name="Mascher M."/>
            <person name="Fiebig A."/>
        </authorList>
    </citation>
    <scope>NUCLEOTIDE SEQUENCE [LARGE SCALE GENOMIC DNA]</scope>
</reference>
<protein>
    <submittedName>
        <fullName evidence="1">Uncharacterized protein</fullName>
    </submittedName>
</protein>